<comment type="caution">
    <text evidence="1">The sequence shown here is derived from an EMBL/GenBank/DDBJ whole genome shotgun (WGS) entry which is preliminary data.</text>
</comment>
<evidence type="ECO:0000313" key="1">
    <source>
        <dbReference type="EMBL" id="OGD40065.1"/>
    </source>
</evidence>
<name>A0A1F5CB86_9BACT</name>
<organism evidence="1 2">
    <name type="scientific">Candidatus Azambacteria bacterium RIFCSPLOWO2_02_FULL_44_14</name>
    <dbReference type="NCBI Taxonomy" id="1797306"/>
    <lineage>
        <taxon>Bacteria</taxon>
        <taxon>Candidatus Azamiibacteriota</taxon>
    </lineage>
</organism>
<accession>A0A1F5CB86</accession>
<dbReference type="EMBL" id="MEYV01000013">
    <property type="protein sequence ID" value="OGD40065.1"/>
    <property type="molecule type" value="Genomic_DNA"/>
</dbReference>
<gene>
    <name evidence="1" type="ORF">A3I30_02460</name>
</gene>
<sequence length="330" mass="35838">MKKELVKLILSILVTMILVKVAAAQLVLPTTLALKVNPTTPLPNSAAVATAWLSGSDTSGANFIWFLNNVRQSDSSGVDKNTLSFQTEKLGSVNTITVSVTTTIGENLRDSISFTVSDADLTWSAQNQAPTDYEGKLLPSEGTKMTVSVLPIVFSPGTKTQLNPNNLNYRWFLNNIFNSSASGLGKSVYKYSAGTNGDNLKVQISNTQNTVMVEKSVAIPVVAPKVLIFLADNAGNIIYRSAITAFVSNLGQKLTLKAVPYFFNLLPAQLTWSWFVNDKKMAETPRNPLVGSLEIPKDIVTPSNFQITITAMNPYFNAENAQNLININVK</sequence>
<dbReference type="AlphaFoldDB" id="A0A1F5CB86"/>
<evidence type="ECO:0000313" key="2">
    <source>
        <dbReference type="Proteomes" id="UP000177197"/>
    </source>
</evidence>
<dbReference type="Proteomes" id="UP000177197">
    <property type="component" value="Unassembled WGS sequence"/>
</dbReference>
<reference evidence="1 2" key="1">
    <citation type="journal article" date="2016" name="Nat. Commun.">
        <title>Thousands of microbial genomes shed light on interconnected biogeochemical processes in an aquifer system.</title>
        <authorList>
            <person name="Anantharaman K."/>
            <person name="Brown C.T."/>
            <person name="Hug L.A."/>
            <person name="Sharon I."/>
            <person name="Castelle C.J."/>
            <person name="Probst A.J."/>
            <person name="Thomas B.C."/>
            <person name="Singh A."/>
            <person name="Wilkins M.J."/>
            <person name="Karaoz U."/>
            <person name="Brodie E.L."/>
            <person name="Williams K.H."/>
            <person name="Hubbard S.S."/>
            <person name="Banfield J.F."/>
        </authorList>
    </citation>
    <scope>NUCLEOTIDE SEQUENCE [LARGE SCALE GENOMIC DNA]</scope>
</reference>
<protein>
    <submittedName>
        <fullName evidence="1">Uncharacterized protein</fullName>
    </submittedName>
</protein>
<proteinExistence type="predicted"/>